<dbReference type="KEGG" id="dan:6506576"/>
<evidence type="ECO:0000256" key="1">
    <source>
        <dbReference type="ARBA" id="ARBA00004141"/>
    </source>
</evidence>
<comment type="catalytic activity">
    <reaction evidence="7">
        <text>L-cysteinyl-[protein] + hexadecanoyl-CoA = S-hexadecanoyl-L-cysteinyl-[protein] + CoA</text>
        <dbReference type="Rhea" id="RHEA:36683"/>
        <dbReference type="Rhea" id="RHEA-COMP:10131"/>
        <dbReference type="Rhea" id="RHEA-COMP:11032"/>
        <dbReference type="ChEBI" id="CHEBI:29950"/>
        <dbReference type="ChEBI" id="CHEBI:57287"/>
        <dbReference type="ChEBI" id="CHEBI:57379"/>
        <dbReference type="ChEBI" id="CHEBI:74151"/>
        <dbReference type="EC" id="2.3.1.225"/>
    </reaction>
</comment>
<feature type="domain" description="Palmitoyltransferase DHHC" evidence="8">
    <location>
        <begin position="106"/>
        <end position="241"/>
    </location>
</feature>
<gene>
    <name evidence="9" type="primary">Dana\GF23940</name>
    <name evidence="9" type="synonym">dana_GLEANR_8701</name>
    <name evidence="9" type="ORF">GF23940</name>
</gene>
<comment type="subcellular location">
    <subcellularLocation>
        <location evidence="1">Membrane</location>
        <topology evidence="1">Multi-pass membrane protein</topology>
    </subcellularLocation>
</comment>
<dbReference type="AlphaFoldDB" id="B3M459"/>
<feature type="transmembrane region" description="Helical" evidence="7">
    <location>
        <begin position="149"/>
        <end position="172"/>
    </location>
</feature>
<dbReference type="Proteomes" id="UP000007801">
    <property type="component" value="Unassembled WGS sequence"/>
</dbReference>
<evidence type="ECO:0000256" key="5">
    <source>
        <dbReference type="ARBA" id="ARBA00023136"/>
    </source>
</evidence>
<dbReference type="GO" id="GO:0019706">
    <property type="term" value="F:protein-cysteine S-palmitoyltransferase activity"/>
    <property type="evidence" value="ECO:0007669"/>
    <property type="project" value="UniProtKB-EC"/>
</dbReference>
<evidence type="ECO:0000259" key="8">
    <source>
        <dbReference type="Pfam" id="PF01529"/>
    </source>
</evidence>
<feature type="transmembrane region" description="Helical" evidence="7">
    <location>
        <begin position="18"/>
        <end position="40"/>
    </location>
</feature>
<dbReference type="eggNOG" id="KOG1311">
    <property type="taxonomic scope" value="Eukaryota"/>
</dbReference>
<evidence type="ECO:0000313" key="10">
    <source>
        <dbReference type="Proteomes" id="UP000007801"/>
    </source>
</evidence>
<evidence type="ECO:0000256" key="3">
    <source>
        <dbReference type="ARBA" id="ARBA00022692"/>
    </source>
</evidence>
<evidence type="ECO:0000256" key="2">
    <source>
        <dbReference type="ARBA" id="ARBA00022679"/>
    </source>
</evidence>
<comment type="similarity">
    <text evidence="7">Belongs to the DHHC palmitoyltransferase family.</text>
</comment>
<dbReference type="OrthoDB" id="302728at2759"/>
<keyword evidence="4 7" id="KW-1133">Transmembrane helix</keyword>
<evidence type="ECO:0000256" key="6">
    <source>
        <dbReference type="ARBA" id="ARBA00023315"/>
    </source>
</evidence>
<dbReference type="GO" id="GO:0016020">
    <property type="term" value="C:membrane"/>
    <property type="evidence" value="ECO:0007669"/>
    <property type="project" value="UniProtKB-SubCell"/>
</dbReference>
<feature type="transmembrane region" description="Helical" evidence="7">
    <location>
        <begin position="60"/>
        <end position="81"/>
    </location>
</feature>
<dbReference type="InterPro" id="IPR001594">
    <property type="entry name" value="Palmitoyltrfase_DHHC"/>
</dbReference>
<dbReference type="PROSITE" id="PS50216">
    <property type="entry name" value="DHHC"/>
    <property type="match status" value="1"/>
</dbReference>
<keyword evidence="3 7" id="KW-0812">Transmembrane</keyword>
<evidence type="ECO:0000256" key="7">
    <source>
        <dbReference type="RuleBase" id="RU079119"/>
    </source>
</evidence>
<protein>
    <recommendedName>
        <fullName evidence="7">Palmitoyltransferase</fullName>
        <ecNumber evidence="7">2.3.1.225</ecNumber>
    </recommendedName>
</protein>
<evidence type="ECO:0000313" key="9">
    <source>
        <dbReference type="EMBL" id="EDV40421.2"/>
    </source>
</evidence>
<keyword evidence="2 7" id="KW-0808">Transferase</keyword>
<evidence type="ECO:0000256" key="4">
    <source>
        <dbReference type="ARBA" id="ARBA00022989"/>
    </source>
</evidence>
<keyword evidence="5 7" id="KW-0472">Membrane</keyword>
<dbReference type="InParanoid" id="B3M459"/>
<keyword evidence="10" id="KW-1185">Reference proteome</keyword>
<sequence>MCFVVDSCKFYADRSPRLFVAIAHPFAIAIVIGCTMFLVLTEMLFVVPTMFGAESLAYKIYWMLAVYISYNIFANLLAVYCTDTSVDGLTQEQRSPKPEEARLWHRCDLCKMLVPPRSWHCKLCRCCILRRDHHCIFTATCVGLKNQRYFFWFNFYMTLGTAIALATNYFYLFTENNSLAFLQVRFTLNIFMAIDYGLDWDNWSIWMDLIVLINVFAFVAPVIMLGYQVALILANATFHKSSESVYNLGVLENIRIILGKRWYWTFLSPVVQSPLPLDGTRWKTKTLPTKLL</sequence>
<feature type="transmembrane region" description="Helical" evidence="7">
    <location>
        <begin position="210"/>
        <end position="234"/>
    </location>
</feature>
<dbReference type="InterPro" id="IPR039859">
    <property type="entry name" value="PFA4/ZDH16/20/ERF2-like"/>
</dbReference>
<accession>B3M459</accession>
<dbReference type="Pfam" id="PF01529">
    <property type="entry name" value="DHHC"/>
    <property type="match status" value="1"/>
</dbReference>
<comment type="domain">
    <text evidence="7">The DHHC domain is required for palmitoyltransferase activity.</text>
</comment>
<dbReference type="PANTHER" id="PTHR12246">
    <property type="entry name" value="PALMITOYLTRANSFERASE ZDHHC16"/>
    <property type="match status" value="1"/>
</dbReference>
<proteinExistence type="inferred from homology"/>
<dbReference type="GeneID" id="6506576"/>
<name>B3M459_DROAN</name>
<dbReference type="EC" id="2.3.1.225" evidence="7"/>
<keyword evidence="6 7" id="KW-0012">Acyltransferase</keyword>
<dbReference type="HOGENOM" id="CLU_1462789_0_0_1"/>
<dbReference type="EMBL" id="CH902618">
    <property type="protein sequence ID" value="EDV40421.2"/>
    <property type="molecule type" value="Genomic_DNA"/>
</dbReference>
<reference evidence="9 10" key="1">
    <citation type="journal article" date="2007" name="Nature">
        <title>Evolution of genes and genomes on the Drosophila phylogeny.</title>
        <authorList>
            <consortium name="Drosophila 12 Genomes Consortium"/>
            <person name="Clark A.G."/>
            <person name="Eisen M.B."/>
            <person name="Smith D.R."/>
            <person name="Bergman C.M."/>
            <person name="Oliver B."/>
            <person name="Markow T.A."/>
            <person name="Kaufman T.C."/>
            <person name="Kellis M."/>
            <person name="Gelbart W."/>
            <person name="Iyer V.N."/>
            <person name="Pollard D.A."/>
            <person name="Sackton T.B."/>
            <person name="Larracuente A.M."/>
            <person name="Singh N.D."/>
            <person name="Abad J.P."/>
            <person name="Abt D.N."/>
            <person name="Adryan B."/>
            <person name="Aguade M."/>
            <person name="Akashi H."/>
            <person name="Anderson W.W."/>
            <person name="Aquadro C.F."/>
            <person name="Ardell D.H."/>
            <person name="Arguello R."/>
            <person name="Artieri C.G."/>
            <person name="Barbash D.A."/>
            <person name="Barker D."/>
            <person name="Barsanti P."/>
            <person name="Batterham P."/>
            <person name="Batzoglou S."/>
            <person name="Begun D."/>
            <person name="Bhutkar A."/>
            <person name="Blanco E."/>
            <person name="Bosak S.A."/>
            <person name="Bradley R.K."/>
            <person name="Brand A.D."/>
            <person name="Brent M.R."/>
            <person name="Brooks A.N."/>
            <person name="Brown R.H."/>
            <person name="Butlin R.K."/>
            <person name="Caggese C."/>
            <person name="Calvi B.R."/>
            <person name="Bernardo de Carvalho A."/>
            <person name="Caspi A."/>
            <person name="Castrezana S."/>
            <person name="Celniker S.E."/>
            <person name="Chang J.L."/>
            <person name="Chapple C."/>
            <person name="Chatterji S."/>
            <person name="Chinwalla A."/>
            <person name="Civetta A."/>
            <person name="Clifton S.W."/>
            <person name="Comeron J.M."/>
            <person name="Costello J.C."/>
            <person name="Coyne J.A."/>
            <person name="Daub J."/>
            <person name="David R.G."/>
            <person name="Delcher A.L."/>
            <person name="Delehaunty K."/>
            <person name="Do C.B."/>
            <person name="Ebling H."/>
            <person name="Edwards K."/>
            <person name="Eickbush T."/>
            <person name="Evans J.D."/>
            <person name="Filipski A."/>
            <person name="Findeiss S."/>
            <person name="Freyhult E."/>
            <person name="Fulton L."/>
            <person name="Fulton R."/>
            <person name="Garcia A.C."/>
            <person name="Gardiner A."/>
            <person name="Garfield D.A."/>
            <person name="Garvin B.E."/>
            <person name="Gibson G."/>
            <person name="Gilbert D."/>
            <person name="Gnerre S."/>
            <person name="Godfrey J."/>
            <person name="Good R."/>
            <person name="Gotea V."/>
            <person name="Gravely B."/>
            <person name="Greenberg A.J."/>
            <person name="Griffiths-Jones S."/>
            <person name="Gross S."/>
            <person name="Guigo R."/>
            <person name="Gustafson E.A."/>
            <person name="Haerty W."/>
            <person name="Hahn M.W."/>
            <person name="Halligan D.L."/>
            <person name="Halpern A.L."/>
            <person name="Halter G.M."/>
            <person name="Han M.V."/>
            <person name="Heger A."/>
            <person name="Hillier L."/>
            <person name="Hinrichs A.S."/>
            <person name="Holmes I."/>
            <person name="Hoskins R.A."/>
            <person name="Hubisz M.J."/>
            <person name="Hultmark D."/>
            <person name="Huntley M.A."/>
            <person name="Jaffe D.B."/>
            <person name="Jagadeeshan S."/>
            <person name="Jeck W.R."/>
            <person name="Johnson J."/>
            <person name="Jones C.D."/>
            <person name="Jordan W.C."/>
            <person name="Karpen G.H."/>
            <person name="Kataoka E."/>
            <person name="Keightley P.D."/>
            <person name="Kheradpour P."/>
            <person name="Kirkness E.F."/>
            <person name="Koerich L.B."/>
            <person name="Kristiansen K."/>
            <person name="Kudrna D."/>
            <person name="Kulathinal R.J."/>
            <person name="Kumar S."/>
            <person name="Kwok R."/>
            <person name="Lander E."/>
            <person name="Langley C.H."/>
            <person name="Lapoint R."/>
            <person name="Lazzaro B.P."/>
            <person name="Lee S.J."/>
            <person name="Levesque L."/>
            <person name="Li R."/>
            <person name="Lin C.F."/>
            <person name="Lin M.F."/>
            <person name="Lindblad-Toh K."/>
            <person name="Llopart A."/>
            <person name="Long M."/>
            <person name="Low L."/>
            <person name="Lozovsky E."/>
            <person name="Lu J."/>
            <person name="Luo M."/>
            <person name="Machado C.A."/>
            <person name="Makalowski W."/>
            <person name="Marzo M."/>
            <person name="Matsuda M."/>
            <person name="Matzkin L."/>
            <person name="McAllister B."/>
            <person name="McBride C.S."/>
            <person name="McKernan B."/>
            <person name="McKernan K."/>
            <person name="Mendez-Lago M."/>
            <person name="Minx P."/>
            <person name="Mollenhauer M.U."/>
            <person name="Montooth K."/>
            <person name="Mount S.M."/>
            <person name="Mu X."/>
            <person name="Myers E."/>
            <person name="Negre B."/>
            <person name="Newfeld S."/>
            <person name="Nielsen R."/>
            <person name="Noor M.A."/>
            <person name="O'Grady P."/>
            <person name="Pachter L."/>
            <person name="Papaceit M."/>
            <person name="Parisi M.J."/>
            <person name="Parisi M."/>
            <person name="Parts L."/>
            <person name="Pedersen J.S."/>
            <person name="Pesole G."/>
            <person name="Phillippy A.M."/>
            <person name="Ponting C.P."/>
            <person name="Pop M."/>
            <person name="Porcelli D."/>
            <person name="Powell J.R."/>
            <person name="Prohaska S."/>
            <person name="Pruitt K."/>
            <person name="Puig M."/>
            <person name="Quesneville H."/>
            <person name="Ram K.R."/>
            <person name="Rand D."/>
            <person name="Rasmussen M.D."/>
            <person name="Reed L.K."/>
            <person name="Reenan R."/>
            <person name="Reily A."/>
            <person name="Remington K.A."/>
            <person name="Rieger T.T."/>
            <person name="Ritchie M.G."/>
            <person name="Robin C."/>
            <person name="Rogers Y.H."/>
            <person name="Rohde C."/>
            <person name="Rozas J."/>
            <person name="Rubenfield M.J."/>
            <person name="Ruiz A."/>
            <person name="Russo S."/>
            <person name="Salzberg S.L."/>
            <person name="Sanchez-Gracia A."/>
            <person name="Saranga D.J."/>
            <person name="Sato H."/>
            <person name="Schaeffer S.W."/>
            <person name="Schatz M.C."/>
            <person name="Schlenke T."/>
            <person name="Schwartz R."/>
            <person name="Segarra C."/>
            <person name="Singh R.S."/>
            <person name="Sirot L."/>
            <person name="Sirota M."/>
            <person name="Sisneros N.B."/>
            <person name="Smith C.D."/>
            <person name="Smith T.F."/>
            <person name="Spieth J."/>
            <person name="Stage D.E."/>
            <person name="Stark A."/>
            <person name="Stephan W."/>
            <person name="Strausberg R.L."/>
            <person name="Strempel S."/>
            <person name="Sturgill D."/>
            <person name="Sutton G."/>
            <person name="Sutton G.G."/>
            <person name="Tao W."/>
            <person name="Teichmann S."/>
            <person name="Tobari Y.N."/>
            <person name="Tomimura Y."/>
            <person name="Tsolas J.M."/>
            <person name="Valente V.L."/>
            <person name="Venter E."/>
            <person name="Venter J.C."/>
            <person name="Vicario S."/>
            <person name="Vieira F.G."/>
            <person name="Vilella A.J."/>
            <person name="Villasante A."/>
            <person name="Walenz B."/>
            <person name="Wang J."/>
            <person name="Wasserman M."/>
            <person name="Watts T."/>
            <person name="Wilson D."/>
            <person name="Wilson R.K."/>
            <person name="Wing R.A."/>
            <person name="Wolfner M.F."/>
            <person name="Wong A."/>
            <person name="Wong G.K."/>
            <person name="Wu C.I."/>
            <person name="Wu G."/>
            <person name="Yamamoto D."/>
            <person name="Yang H.P."/>
            <person name="Yang S.P."/>
            <person name="Yorke J.A."/>
            <person name="Yoshida K."/>
            <person name="Zdobnov E."/>
            <person name="Zhang P."/>
            <person name="Zhang Y."/>
            <person name="Zimin A.V."/>
            <person name="Baldwin J."/>
            <person name="Abdouelleil A."/>
            <person name="Abdulkadir J."/>
            <person name="Abebe A."/>
            <person name="Abera B."/>
            <person name="Abreu J."/>
            <person name="Acer S.C."/>
            <person name="Aftuck L."/>
            <person name="Alexander A."/>
            <person name="An P."/>
            <person name="Anderson E."/>
            <person name="Anderson S."/>
            <person name="Arachi H."/>
            <person name="Azer M."/>
            <person name="Bachantsang P."/>
            <person name="Barry A."/>
            <person name="Bayul T."/>
            <person name="Berlin A."/>
            <person name="Bessette D."/>
            <person name="Bloom T."/>
            <person name="Blye J."/>
            <person name="Boguslavskiy L."/>
            <person name="Bonnet C."/>
            <person name="Boukhgalter B."/>
            <person name="Bourzgui I."/>
            <person name="Brown A."/>
            <person name="Cahill P."/>
            <person name="Channer S."/>
            <person name="Cheshatsang Y."/>
            <person name="Chuda L."/>
            <person name="Citroen M."/>
            <person name="Collymore A."/>
            <person name="Cooke P."/>
            <person name="Costello M."/>
            <person name="D'Aco K."/>
            <person name="Daza R."/>
            <person name="De Haan G."/>
            <person name="DeGray S."/>
            <person name="DeMaso C."/>
            <person name="Dhargay N."/>
            <person name="Dooley K."/>
            <person name="Dooley E."/>
            <person name="Doricent M."/>
            <person name="Dorje P."/>
            <person name="Dorjee K."/>
            <person name="Dupes A."/>
            <person name="Elong R."/>
            <person name="Falk J."/>
            <person name="Farina A."/>
            <person name="Faro S."/>
            <person name="Ferguson D."/>
            <person name="Fisher S."/>
            <person name="Foley C.D."/>
            <person name="Franke A."/>
            <person name="Friedrich D."/>
            <person name="Gadbois L."/>
            <person name="Gearin G."/>
            <person name="Gearin C.R."/>
            <person name="Giannoukos G."/>
            <person name="Goode T."/>
            <person name="Graham J."/>
            <person name="Grandbois E."/>
            <person name="Grewal S."/>
            <person name="Gyaltsen K."/>
            <person name="Hafez N."/>
            <person name="Hagos B."/>
            <person name="Hall J."/>
            <person name="Henson C."/>
            <person name="Hollinger A."/>
            <person name="Honan T."/>
            <person name="Huard M.D."/>
            <person name="Hughes L."/>
            <person name="Hurhula B."/>
            <person name="Husby M.E."/>
            <person name="Kamat A."/>
            <person name="Kanga B."/>
            <person name="Kashin S."/>
            <person name="Khazanovich D."/>
            <person name="Kisner P."/>
            <person name="Lance K."/>
            <person name="Lara M."/>
            <person name="Lee W."/>
            <person name="Lennon N."/>
            <person name="Letendre F."/>
            <person name="LeVine R."/>
            <person name="Lipovsky A."/>
            <person name="Liu X."/>
            <person name="Liu J."/>
            <person name="Liu S."/>
            <person name="Lokyitsang T."/>
            <person name="Lokyitsang Y."/>
            <person name="Lubonja R."/>
            <person name="Lui A."/>
            <person name="MacDonald P."/>
            <person name="Magnisalis V."/>
            <person name="Maru K."/>
            <person name="Matthews C."/>
            <person name="McCusker W."/>
            <person name="McDonough S."/>
            <person name="Mehta T."/>
            <person name="Meldrim J."/>
            <person name="Meneus L."/>
            <person name="Mihai O."/>
            <person name="Mihalev A."/>
            <person name="Mihova T."/>
            <person name="Mittelman R."/>
            <person name="Mlenga V."/>
            <person name="Montmayeur A."/>
            <person name="Mulrain L."/>
            <person name="Navidi A."/>
            <person name="Naylor J."/>
            <person name="Negash T."/>
            <person name="Nguyen T."/>
            <person name="Nguyen N."/>
            <person name="Nicol R."/>
            <person name="Norbu C."/>
            <person name="Norbu N."/>
            <person name="Novod N."/>
            <person name="O'Neill B."/>
            <person name="Osman S."/>
            <person name="Markiewicz E."/>
            <person name="Oyono O.L."/>
            <person name="Patti C."/>
            <person name="Phunkhang P."/>
            <person name="Pierre F."/>
            <person name="Priest M."/>
            <person name="Raghuraman S."/>
            <person name="Rege F."/>
            <person name="Reyes R."/>
            <person name="Rise C."/>
            <person name="Rogov P."/>
            <person name="Ross K."/>
            <person name="Ryan E."/>
            <person name="Settipalli S."/>
            <person name="Shea T."/>
            <person name="Sherpa N."/>
            <person name="Shi L."/>
            <person name="Shih D."/>
            <person name="Sparrow T."/>
            <person name="Spaulding J."/>
            <person name="Stalker J."/>
            <person name="Stange-Thomann N."/>
            <person name="Stavropoulos S."/>
            <person name="Stone C."/>
            <person name="Strader C."/>
            <person name="Tesfaye S."/>
            <person name="Thomson T."/>
            <person name="Thoulutsang Y."/>
            <person name="Thoulutsang D."/>
            <person name="Topham K."/>
            <person name="Topping I."/>
            <person name="Tsamla T."/>
            <person name="Vassiliev H."/>
            <person name="Vo A."/>
            <person name="Wangchuk T."/>
            <person name="Wangdi T."/>
            <person name="Weiand M."/>
            <person name="Wilkinson J."/>
            <person name="Wilson A."/>
            <person name="Yadav S."/>
            <person name="Young G."/>
            <person name="Yu Q."/>
            <person name="Zembek L."/>
            <person name="Zhong D."/>
            <person name="Zimmer A."/>
            <person name="Zwirko Z."/>
            <person name="Jaffe D.B."/>
            <person name="Alvarez P."/>
            <person name="Brockman W."/>
            <person name="Butler J."/>
            <person name="Chin C."/>
            <person name="Gnerre S."/>
            <person name="Grabherr M."/>
            <person name="Kleber M."/>
            <person name="Mauceli E."/>
            <person name="MacCallum I."/>
        </authorList>
    </citation>
    <scope>NUCLEOTIDE SEQUENCE [LARGE SCALE GENOMIC DNA]</scope>
    <source>
        <strain evidence="10">Tucson 14024-0371.13</strain>
    </source>
</reference>
<organism evidence="9 10">
    <name type="scientific">Drosophila ananassae</name>
    <name type="common">Fruit fly</name>
    <dbReference type="NCBI Taxonomy" id="7217"/>
    <lineage>
        <taxon>Eukaryota</taxon>
        <taxon>Metazoa</taxon>
        <taxon>Ecdysozoa</taxon>
        <taxon>Arthropoda</taxon>
        <taxon>Hexapoda</taxon>
        <taxon>Insecta</taxon>
        <taxon>Pterygota</taxon>
        <taxon>Neoptera</taxon>
        <taxon>Endopterygota</taxon>
        <taxon>Diptera</taxon>
        <taxon>Brachycera</taxon>
        <taxon>Muscomorpha</taxon>
        <taxon>Ephydroidea</taxon>
        <taxon>Drosophilidae</taxon>
        <taxon>Drosophila</taxon>
        <taxon>Sophophora</taxon>
    </lineage>
</organism>